<name>A0A098VP76_9MICR</name>
<protein>
    <submittedName>
        <fullName evidence="1">Uncharacterized protein</fullName>
    </submittedName>
</protein>
<dbReference type="GeneID" id="25260267"/>
<dbReference type="HOGENOM" id="CLU_1964790_0_0_1"/>
<reference evidence="1 2" key="1">
    <citation type="submission" date="2014-04" db="EMBL/GenBank/DDBJ databases">
        <title>A new species of microsporidia sheds light on the evolution of extreme parasitism.</title>
        <authorList>
            <person name="Haag K.L."/>
            <person name="James T.Y."/>
            <person name="Larsson R."/>
            <person name="Schaer T.M."/>
            <person name="Refardt D."/>
            <person name="Pombert J.-F."/>
            <person name="Ebert D."/>
        </authorList>
    </citation>
    <scope>NUCLEOTIDE SEQUENCE [LARGE SCALE GENOMIC DNA]</scope>
    <source>
        <strain evidence="1 2">UGP3</strain>
        <tissue evidence="1">Spores</tissue>
    </source>
</reference>
<dbReference type="VEuPathDB" id="MicrosporidiaDB:DI09_538p10"/>
<dbReference type="RefSeq" id="XP_013237283.1">
    <property type="nucleotide sequence ID" value="XM_013381829.1"/>
</dbReference>
<feature type="non-terminal residue" evidence="1">
    <location>
        <position position="128"/>
    </location>
</feature>
<gene>
    <name evidence="1" type="ORF">DI09_538p10</name>
</gene>
<keyword evidence="2" id="KW-1185">Reference proteome</keyword>
<proteinExistence type="predicted"/>
<organism evidence="1 2">
    <name type="scientific">Mitosporidium daphniae</name>
    <dbReference type="NCBI Taxonomy" id="1485682"/>
    <lineage>
        <taxon>Eukaryota</taxon>
        <taxon>Fungi</taxon>
        <taxon>Fungi incertae sedis</taxon>
        <taxon>Microsporidia</taxon>
        <taxon>Mitosporidium</taxon>
    </lineage>
</organism>
<accession>A0A098VP76</accession>
<dbReference type="AlphaFoldDB" id="A0A098VP76"/>
<dbReference type="Proteomes" id="UP000029725">
    <property type="component" value="Unassembled WGS sequence"/>
</dbReference>
<sequence>MVGAGTASSPSPNAAAPINTVGITNNDIKVTTNAEKITATRRRVEIWVLEDNQVNAGSDFTICKCDGTTRLNGKFTGDPNACVGGLKYKWVATPIDSVLLKNDTLLSPNICPKEKTKYKLTIDGNNDE</sequence>
<comment type="caution">
    <text evidence="1">The sequence shown here is derived from an EMBL/GenBank/DDBJ whole genome shotgun (WGS) entry which is preliminary data.</text>
</comment>
<dbReference type="EMBL" id="JMKJ01000482">
    <property type="protein sequence ID" value="KGG50847.1"/>
    <property type="molecule type" value="Genomic_DNA"/>
</dbReference>
<evidence type="ECO:0000313" key="2">
    <source>
        <dbReference type="Proteomes" id="UP000029725"/>
    </source>
</evidence>
<evidence type="ECO:0000313" key="1">
    <source>
        <dbReference type="EMBL" id="KGG50847.1"/>
    </source>
</evidence>